<protein>
    <submittedName>
        <fullName evidence="1">Uncharacterized protein</fullName>
    </submittedName>
</protein>
<sequence>MQDIEPFYNWEKHYVSNRDNKSPFFGREPNLNQYENDIYGYYIHPLWDEIGSETLYVKVLFADYKQHFVVIELFGEWNDTLHNDIMFLKRNVVDEFVAAGIRQFILIGENVLDFHGAEDDYYAEWFEDVEDGWIAAVSFREHVEQQWKRFRLDYYLNFGGTLQLEHWRTMQPHAFYQLVNSLMIRRLT</sequence>
<gene>
    <name evidence="1" type="ORF">EZE20_14420</name>
</gene>
<name>A0A4R4KCE4_9BACT</name>
<dbReference type="AlphaFoldDB" id="A0A4R4KCE4"/>
<evidence type="ECO:0000313" key="1">
    <source>
        <dbReference type="EMBL" id="TDB64131.1"/>
    </source>
</evidence>
<dbReference type="RefSeq" id="WP_132118835.1">
    <property type="nucleotide sequence ID" value="NZ_SMJU01000008.1"/>
</dbReference>
<evidence type="ECO:0000313" key="2">
    <source>
        <dbReference type="Proteomes" id="UP000295706"/>
    </source>
</evidence>
<dbReference type="OrthoDB" id="653988at2"/>
<keyword evidence="2" id="KW-1185">Reference proteome</keyword>
<comment type="caution">
    <text evidence="1">The sequence shown here is derived from an EMBL/GenBank/DDBJ whole genome shotgun (WGS) entry which is preliminary data.</text>
</comment>
<dbReference type="Proteomes" id="UP000295706">
    <property type="component" value="Unassembled WGS sequence"/>
</dbReference>
<accession>A0A4R4KCE4</accession>
<proteinExistence type="predicted"/>
<reference evidence="1 2" key="1">
    <citation type="submission" date="2019-02" db="EMBL/GenBank/DDBJ databases">
        <title>Arundinibacter roseus gen. nov., sp. nov., a new member of the family Cytophagaceae.</title>
        <authorList>
            <person name="Szuroczki S."/>
            <person name="Khayer B."/>
            <person name="Sproer C."/>
            <person name="Toumi M."/>
            <person name="Szabo A."/>
            <person name="Felfoldi T."/>
            <person name="Schumann P."/>
            <person name="Toth E."/>
        </authorList>
    </citation>
    <scope>NUCLEOTIDE SEQUENCE [LARGE SCALE GENOMIC DNA]</scope>
    <source>
        <strain evidence="1 2">DMA-k-7a</strain>
    </source>
</reference>
<dbReference type="EMBL" id="SMJU01000008">
    <property type="protein sequence ID" value="TDB64131.1"/>
    <property type="molecule type" value="Genomic_DNA"/>
</dbReference>
<organism evidence="1 2">
    <name type="scientific">Arundinibacter roseus</name>
    <dbReference type="NCBI Taxonomy" id="2070510"/>
    <lineage>
        <taxon>Bacteria</taxon>
        <taxon>Pseudomonadati</taxon>
        <taxon>Bacteroidota</taxon>
        <taxon>Cytophagia</taxon>
        <taxon>Cytophagales</taxon>
        <taxon>Spirosomataceae</taxon>
        <taxon>Arundinibacter</taxon>
    </lineage>
</organism>